<comment type="caution">
    <text evidence="1">The sequence shown here is derived from an EMBL/GenBank/DDBJ whole genome shotgun (WGS) entry which is preliminary data.</text>
</comment>
<proteinExistence type="predicted"/>
<sequence length="88" mass="9785">MPLPPFCRRVALTHGYEVEFTAGASGLSRVWYPAPPVFRSRRAGRRFLEAYRAARNDFVRDMATMLGGTIVVCDTEGAVNVIEPGVRQ</sequence>
<evidence type="ECO:0000313" key="1">
    <source>
        <dbReference type="EMBL" id="RJT36220.1"/>
    </source>
</evidence>
<reference evidence="1 2" key="1">
    <citation type="submission" date="2018-09" db="EMBL/GenBank/DDBJ databases">
        <title>Mesorhizobium carmichaelinearum sp. nov. isolated from Carmichaelinea spp. root nodules in New Zealand.</title>
        <authorList>
            <person name="De Meyer S.E."/>
        </authorList>
    </citation>
    <scope>NUCLEOTIDE SEQUENCE [LARGE SCALE GENOMIC DNA]</scope>
    <source>
        <strain evidence="1 2">ICMP19557</strain>
    </source>
</reference>
<gene>
    <name evidence="1" type="ORF">D3227_21210</name>
</gene>
<dbReference type="EMBL" id="QZWZ01000016">
    <property type="protein sequence ID" value="RJT36220.1"/>
    <property type="molecule type" value="Genomic_DNA"/>
</dbReference>
<evidence type="ECO:0000313" key="2">
    <source>
        <dbReference type="Proteomes" id="UP000272706"/>
    </source>
</evidence>
<protein>
    <submittedName>
        <fullName evidence="1">Uncharacterized protein</fullName>
    </submittedName>
</protein>
<accession>A0A3A5KU65</accession>
<name>A0A3A5KU65_9HYPH</name>
<keyword evidence="2" id="KW-1185">Reference proteome</keyword>
<dbReference type="AlphaFoldDB" id="A0A3A5KU65"/>
<organism evidence="1 2">
    <name type="scientific">Mesorhizobium waimense</name>
    <dbReference type="NCBI Taxonomy" id="1300307"/>
    <lineage>
        <taxon>Bacteria</taxon>
        <taxon>Pseudomonadati</taxon>
        <taxon>Pseudomonadota</taxon>
        <taxon>Alphaproteobacteria</taxon>
        <taxon>Hyphomicrobiales</taxon>
        <taxon>Phyllobacteriaceae</taxon>
        <taxon>Mesorhizobium</taxon>
    </lineage>
</organism>
<dbReference type="Proteomes" id="UP000272706">
    <property type="component" value="Unassembled WGS sequence"/>
</dbReference>